<dbReference type="GO" id="GO:0004558">
    <property type="term" value="F:alpha-1,4-glucosidase activity"/>
    <property type="evidence" value="ECO:0007669"/>
    <property type="project" value="UniProtKB-EC"/>
</dbReference>
<reference evidence="8" key="1">
    <citation type="submission" date="2021-01" db="UniProtKB">
        <authorList>
            <consortium name="EnsemblMetazoa"/>
        </authorList>
    </citation>
    <scope>IDENTIFICATION</scope>
    <source>
        <strain evidence="8">DH4</strain>
    </source>
</reference>
<dbReference type="RefSeq" id="XP_026296732.1">
    <property type="nucleotide sequence ID" value="XM_026440947.1"/>
</dbReference>
<dbReference type="RefSeq" id="XP_006564813.1">
    <property type="nucleotide sequence ID" value="XM_006564750.3"/>
</dbReference>
<dbReference type="SUPFAM" id="SSF51445">
    <property type="entry name" value="(Trans)glycosidases"/>
    <property type="match status" value="1"/>
</dbReference>
<protein>
    <recommendedName>
        <fullName evidence="3">alpha-glucosidase</fullName>
        <ecNumber evidence="3">3.2.1.20</ecNumber>
    </recommendedName>
</protein>
<reference evidence="10 11" key="2">
    <citation type="submission" date="2025-04" db="UniProtKB">
        <authorList>
            <consortium name="RefSeq"/>
        </authorList>
    </citation>
    <scope>IDENTIFICATION</scope>
    <source>
        <strain evidence="10 11">DH4</strain>
        <tissue evidence="10 11">Whole body</tissue>
    </source>
</reference>
<accession>A0A8B8GYE1</accession>
<keyword evidence="5" id="KW-0326">Glycosidase</keyword>
<dbReference type="Gene3D" id="3.90.400.10">
    <property type="entry name" value="Oligo-1,6-glucosidase, Domain 2"/>
    <property type="match status" value="1"/>
</dbReference>
<dbReference type="FunFam" id="3.90.400.10:FF:000001">
    <property type="entry name" value="Maltase A3, isoform A"/>
    <property type="match status" value="1"/>
</dbReference>
<accession>A0A7M7GRT9</accession>
<feature type="chain" id="PRO_5044659694" description="alpha-glucosidase" evidence="6">
    <location>
        <begin position="23"/>
        <end position="620"/>
    </location>
</feature>
<evidence type="ECO:0000313" key="8">
    <source>
        <dbReference type="EnsemblMetazoa" id="XP_006564814"/>
    </source>
</evidence>
<evidence type="ECO:0000313" key="12">
    <source>
        <dbReference type="RefSeq" id="XP_026296732.1"/>
    </source>
</evidence>
<dbReference type="EnsemblMetazoa" id="XM_006564750">
    <property type="protein sequence ID" value="XP_006564813"/>
    <property type="gene ID" value="LOC552357"/>
</dbReference>
<accession>A0A7M7GX12</accession>
<feature type="domain" description="Glycosyl hydrolase family 13 catalytic" evidence="7">
    <location>
        <begin position="37"/>
        <end position="417"/>
    </location>
</feature>
<dbReference type="KEGG" id="ame:552357"/>
<evidence type="ECO:0000313" key="10">
    <source>
        <dbReference type="RefSeq" id="XP_006564813.1"/>
    </source>
</evidence>
<dbReference type="InterPro" id="IPR045857">
    <property type="entry name" value="O16G_dom_2"/>
</dbReference>
<evidence type="ECO:0000256" key="2">
    <source>
        <dbReference type="ARBA" id="ARBA00008061"/>
    </source>
</evidence>
<keyword evidence="6" id="KW-0732">Signal</keyword>
<evidence type="ECO:0000256" key="1">
    <source>
        <dbReference type="ARBA" id="ARBA00001657"/>
    </source>
</evidence>
<accession>A0A8B6Z0F0</accession>
<dbReference type="InterPro" id="IPR006047">
    <property type="entry name" value="GH13_cat_dom"/>
</dbReference>
<dbReference type="PANTHER" id="PTHR10357">
    <property type="entry name" value="ALPHA-AMYLASE FAMILY MEMBER"/>
    <property type="match status" value="1"/>
</dbReference>
<evidence type="ECO:0000256" key="5">
    <source>
        <dbReference type="ARBA" id="ARBA00023295"/>
    </source>
</evidence>
<comment type="similarity">
    <text evidence="2">Belongs to the glycosyl hydrolase 13 family.</text>
</comment>
<evidence type="ECO:0000313" key="11">
    <source>
        <dbReference type="RefSeq" id="XP_006564814.1"/>
    </source>
</evidence>
<dbReference type="CDD" id="cd11328">
    <property type="entry name" value="AmyAc_maltase"/>
    <property type="match status" value="1"/>
</dbReference>
<dbReference type="GeneID" id="552357"/>
<evidence type="ECO:0000256" key="3">
    <source>
        <dbReference type="ARBA" id="ARBA00012741"/>
    </source>
</evidence>
<dbReference type="GO" id="GO:0005975">
    <property type="term" value="P:carbohydrate metabolic process"/>
    <property type="evidence" value="ECO:0007669"/>
    <property type="project" value="InterPro"/>
</dbReference>
<dbReference type="RefSeq" id="XP_006564814.1">
    <property type="nucleotide sequence ID" value="XM_006564751.3"/>
</dbReference>
<dbReference type="OMA" id="QWYYHKF"/>
<keyword evidence="9" id="KW-1185">Reference proteome</keyword>
<keyword evidence="4" id="KW-0325">Glycoprotein</keyword>
<dbReference type="Pfam" id="PF00128">
    <property type="entry name" value="Alpha-amylase"/>
    <property type="match status" value="1"/>
</dbReference>
<evidence type="ECO:0000256" key="6">
    <source>
        <dbReference type="SAM" id="SignalP"/>
    </source>
</evidence>
<evidence type="ECO:0000256" key="4">
    <source>
        <dbReference type="ARBA" id="ARBA00023180"/>
    </source>
</evidence>
<sequence length="620" mass="71131">MDHYCVVLRLILGIILMGSSNSKLVDKQWWETALIYQIWPRGFQDSDGNGEGDLKGIINRLDYLKDLGIDAIWLNPIYSSPLIDSGYDISNYTDINPLFGNLQDFDELIREAHNRDLKVILDIVPNHSSDQHEWFLLSSQNIKPYNDYYIWANGFTDGNKKIPPNNWVSTYNDEEGSAWTWHDKRKQWYYHKFHKSQPDLNLRNENVLQELLNVFNFWLKKNVDGFRISAVSYFYEDIDLKNEFKGNRTSGLPENTALVYKFRSYIDDWVKKNNATSKLLIAESYDSDEVLISLYGNSTHNGIPPFNFRLITSVHNTSTADHIKNVLENWFKKIPNKASTNWVLSNHDNSRAASRIGLNRVDGLHMLNLLLPGQAYTYYGEEIAMLDRKMLWNETIDPMGCSRTKETYANYSRDPARTPMQWNFNISAGFSSNKTTYLPLHPDYIERNVEAQQYKSHSNLNTYKLLAALRKDKVFTHGDYEFATLNGGRIFIFKRSLENNPTYFIVINLGLRHETINLMSLYPNFEDPLDIIIASSNAVHNTATISPKNIILTANAAFVLKADTCNCNNNTSEGNNTTETTTSSILTTTKKNSAAICSSIHIITSISIAVTLLFNFSSFY</sequence>
<gene>
    <name evidence="8" type="primary">552357</name>
    <name evidence="10 11 12" type="synonym">LOC552357</name>
</gene>
<dbReference type="EC" id="3.2.1.20" evidence="3"/>
<dbReference type="EnsemblMetazoa" id="XM_006564751">
    <property type="protein sequence ID" value="XP_006564814"/>
    <property type="gene ID" value="LOC552357"/>
</dbReference>
<evidence type="ECO:0000259" key="7">
    <source>
        <dbReference type="SMART" id="SM00642"/>
    </source>
</evidence>
<comment type="catalytic activity">
    <reaction evidence="1">
        <text>Hydrolysis of terminal, non-reducing (1-&gt;4)-linked alpha-D-glucose residues with release of alpha-D-glucose.</text>
        <dbReference type="EC" id="3.2.1.20"/>
    </reaction>
</comment>
<evidence type="ECO:0000313" key="9">
    <source>
        <dbReference type="Proteomes" id="UP000005203"/>
    </source>
</evidence>
<dbReference type="Proteomes" id="UP000005203">
    <property type="component" value="Linkage group LG5"/>
</dbReference>
<dbReference type="OrthoDB" id="1740265at2759"/>
<dbReference type="PANTHER" id="PTHR10357:SF179">
    <property type="entry name" value="NEUTRAL AND BASIC AMINO ACID TRANSPORT PROTEIN RBAT"/>
    <property type="match status" value="1"/>
</dbReference>
<organism evidence="8">
    <name type="scientific">Apis mellifera</name>
    <name type="common">Honeybee</name>
    <dbReference type="NCBI Taxonomy" id="7460"/>
    <lineage>
        <taxon>Eukaryota</taxon>
        <taxon>Metazoa</taxon>
        <taxon>Ecdysozoa</taxon>
        <taxon>Arthropoda</taxon>
        <taxon>Hexapoda</taxon>
        <taxon>Insecta</taxon>
        <taxon>Pterygota</taxon>
        <taxon>Neoptera</taxon>
        <taxon>Endopterygota</taxon>
        <taxon>Hymenoptera</taxon>
        <taxon>Apocrita</taxon>
        <taxon>Aculeata</taxon>
        <taxon>Apoidea</taxon>
        <taxon>Anthophila</taxon>
        <taxon>Apidae</taxon>
        <taxon>Apis</taxon>
    </lineage>
</organism>
<dbReference type="InterPro" id="IPR017853">
    <property type="entry name" value="GH"/>
</dbReference>
<keyword evidence="5" id="KW-0378">Hydrolase</keyword>
<dbReference type="EnsemblMetazoa" id="XM_026440947">
    <property type="protein sequence ID" value="XP_026296732"/>
    <property type="gene ID" value="LOC552357"/>
</dbReference>
<proteinExistence type="inferred from homology"/>
<feature type="signal peptide" evidence="6">
    <location>
        <begin position="1"/>
        <end position="22"/>
    </location>
</feature>
<dbReference type="AlphaFoldDB" id="A0A7M7GX12"/>
<dbReference type="Gene3D" id="3.20.20.80">
    <property type="entry name" value="Glycosidases"/>
    <property type="match status" value="1"/>
</dbReference>
<dbReference type="SMART" id="SM00642">
    <property type="entry name" value="Aamy"/>
    <property type="match status" value="1"/>
</dbReference>
<name>A0A7M7GX12_APIME</name>